<name>A0AB34GNV8_ESCRO</name>
<proteinExistence type="predicted"/>
<gene>
    <name evidence="2" type="ORF">J1605_000891</name>
</gene>
<protein>
    <submittedName>
        <fullName evidence="2">Uncharacterized protein</fullName>
    </submittedName>
</protein>
<evidence type="ECO:0000313" key="3">
    <source>
        <dbReference type="Proteomes" id="UP001159641"/>
    </source>
</evidence>
<dbReference type="EMBL" id="JAIQCJ010002152">
    <property type="protein sequence ID" value="KAJ8780848.1"/>
    <property type="molecule type" value="Genomic_DNA"/>
</dbReference>
<comment type="caution">
    <text evidence="2">The sequence shown here is derived from an EMBL/GenBank/DDBJ whole genome shotgun (WGS) entry which is preliminary data.</text>
</comment>
<dbReference type="AlphaFoldDB" id="A0AB34GNV8"/>
<reference evidence="2 3" key="1">
    <citation type="submission" date="2022-11" db="EMBL/GenBank/DDBJ databases">
        <title>Whole genome sequence of Eschrichtius robustus ER-17-0199.</title>
        <authorList>
            <person name="Bruniche-Olsen A."/>
            <person name="Black A.N."/>
            <person name="Fields C.J."/>
            <person name="Walden K."/>
            <person name="Dewoody J.A."/>
        </authorList>
    </citation>
    <scope>NUCLEOTIDE SEQUENCE [LARGE SCALE GENOMIC DNA]</scope>
    <source>
        <strain evidence="2">ER-17-0199</strain>
        <tissue evidence="2">Blubber</tissue>
    </source>
</reference>
<evidence type="ECO:0000313" key="2">
    <source>
        <dbReference type="EMBL" id="KAJ8780848.1"/>
    </source>
</evidence>
<feature type="region of interest" description="Disordered" evidence="1">
    <location>
        <begin position="1"/>
        <end position="28"/>
    </location>
</feature>
<evidence type="ECO:0000256" key="1">
    <source>
        <dbReference type="SAM" id="MobiDB-lite"/>
    </source>
</evidence>
<dbReference type="Proteomes" id="UP001159641">
    <property type="component" value="Unassembled WGS sequence"/>
</dbReference>
<keyword evidence="3" id="KW-1185">Reference proteome</keyword>
<sequence>MATSGGEEAAAAAPAPGAPATEADTTPGWEVAVRPLLSASYSAFEMKELPQLVASVIERYRAASPVGREPGGGGEVVPEDLDPLPGYLLRLWDRGPGPGFGAPRPWETKACLVFFRQPG</sequence>
<organism evidence="2 3">
    <name type="scientific">Eschrichtius robustus</name>
    <name type="common">California gray whale</name>
    <name type="synonym">Eschrichtius gibbosus</name>
    <dbReference type="NCBI Taxonomy" id="9764"/>
    <lineage>
        <taxon>Eukaryota</taxon>
        <taxon>Metazoa</taxon>
        <taxon>Chordata</taxon>
        <taxon>Craniata</taxon>
        <taxon>Vertebrata</taxon>
        <taxon>Euteleostomi</taxon>
        <taxon>Mammalia</taxon>
        <taxon>Eutheria</taxon>
        <taxon>Laurasiatheria</taxon>
        <taxon>Artiodactyla</taxon>
        <taxon>Whippomorpha</taxon>
        <taxon>Cetacea</taxon>
        <taxon>Mysticeti</taxon>
        <taxon>Eschrichtiidae</taxon>
        <taxon>Eschrichtius</taxon>
    </lineage>
</organism>
<accession>A0AB34GNV8</accession>